<evidence type="ECO:0000256" key="12">
    <source>
        <dbReference type="SAM" id="Phobius"/>
    </source>
</evidence>
<protein>
    <submittedName>
        <fullName evidence="13">TrkH family potassium uptake protein</fullName>
    </submittedName>
</protein>
<keyword evidence="9 12" id="KW-1133">Transmembrane helix</keyword>
<gene>
    <name evidence="13" type="ORF">WMO43_10415</name>
</gene>
<keyword evidence="14" id="KW-1185">Reference proteome</keyword>
<feature type="transmembrane region" description="Helical" evidence="12">
    <location>
        <begin position="68"/>
        <end position="89"/>
    </location>
</feature>
<keyword evidence="7 12" id="KW-0812">Transmembrane</keyword>
<comment type="caution">
    <text evidence="13">The sequence shown here is derived from an EMBL/GenBank/DDBJ whole genome shotgun (WGS) entry which is preliminary data.</text>
</comment>
<keyword evidence="6" id="KW-0633">Potassium transport</keyword>
<evidence type="ECO:0000256" key="3">
    <source>
        <dbReference type="ARBA" id="ARBA00022448"/>
    </source>
</evidence>
<proteinExistence type="inferred from homology"/>
<dbReference type="InterPro" id="IPR004772">
    <property type="entry name" value="TrkH"/>
</dbReference>
<feature type="transmembrane region" description="Helical" evidence="12">
    <location>
        <begin position="180"/>
        <end position="199"/>
    </location>
</feature>
<feature type="transmembrane region" description="Helical" evidence="12">
    <location>
        <begin position="131"/>
        <end position="151"/>
    </location>
</feature>
<feature type="transmembrane region" description="Helical" evidence="12">
    <location>
        <begin position="236"/>
        <end position="257"/>
    </location>
</feature>
<evidence type="ECO:0000256" key="11">
    <source>
        <dbReference type="ARBA" id="ARBA00023136"/>
    </source>
</evidence>
<keyword evidence="8" id="KW-0630">Potassium</keyword>
<dbReference type="PANTHER" id="PTHR32024:SF2">
    <property type="entry name" value="TRK SYSTEM POTASSIUM UPTAKE PROTEIN TRKG-RELATED"/>
    <property type="match status" value="1"/>
</dbReference>
<comment type="subcellular location">
    <subcellularLocation>
        <location evidence="1">Cell inner membrane</location>
        <topology evidence="1">Multi-pass membrane protein</topology>
    </subcellularLocation>
</comment>
<keyword evidence="4" id="KW-1003">Cell membrane</keyword>
<feature type="transmembrane region" description="Helical" evidence="12">
    <location>
        <begin position="392"/>
        <end position="410"/>
    </location>
</feature>
<evidence type="ECO:0000256" key="4">
    <source>
        <dbReference type="ARBA" id="ARBA00022475"/>
    </source>
</evidence>
<comment type="similarity">
    <text evidence="2">Belongs to the TrkH potassium transport family.</text>
</comment>
<evidence type="ECO:0000313" key="13">
    <source>
        <dbReference type="EMBL" id="MEQ2558278.1"/>
    </source>
</evidence>
<evidence type="ECO:0000256" key="6">
    <source>
        <dbReference type="ARBA" id="ARBA00022538"/>
    </source>
</evidence>
<sequence length="479" mass="52777">MNKKTVIYILGCVLVFVSAFMLLPWFVSLIYSEETGKYFLYTAIAGFVLGRIMTWKKPEKGGFFAKEGFVSVALSWIVLSVVGAIPLWLSGEIPNFVDALFEIVSGFTTTGASIAENVEAFSHTALFWRSFSHWIGGMGVLVFMMAILPLADGENMHILRAESPGPIVSKLVPRMRKTAGILYLIYLTMTMLEIIALLISGLPTFDAVCMSLGTAGTGGFGLVVDSAASYTALQQVIITIFMVLFGVNFSFFYLILMKKSSDAFKIEEVRWYFAIFGIASILITLDLTHNASELLHNLNLATFQVASVMTTTGYATADFNLWPTFSKNILVMLMFVGACAGSTGGGIKVSRLIIYIKSSIREVSHLIHPRSVKVVKMDDKAVSDETIRTTHMYLIVYMFIFAASLFLLSLDKHDMVTNFTAIAATLNNIGPGLEVVGPMGGYGGFSVLSKLVMIFDMLIGRLEIFPLLILFAPRVWKHR</sequence>
<dbReference type="EMBL" id="JBBMEX010000010">
    <property type="protein sequence ID" value="MEQ2558278.1"/>
    <property type="molecule type" value="Genomic_DNA"/>
</dbReference>
<feature type="transmembrane region" description="Helical" evidence="12">
    <location>
        <begin position="7"/>
        <end position="32"/>
    </location>
</feature>
<keyword evidence="11 12" id="KW-0472">Membrane</keyword>
<evidence type="ECO:0000313" key="14">
    <source>
        <dbReference type="Proteomes" id="UP001454489"/>
    </source>
</evidence>
<evidence type="ECO:0000256" key="5">
    <source>
        <dbReference type="ARBA" id="ARBA00022519"/>
    </source>
</evidence>
<feature type="transmembrane region" description="Helical" evidence="12">
    <location>
        <begin position="38"/>
        <end position="56"/>
    </location>
</feature>
<dbReference type="PANTHER" id="PTHR32024">
    <property type="entry name" value="TRK SYSTEM POTASSIUM UPTAKE PROTEIN TRKG-RELATED"/>
    <property type="match status" value="1"/>
</dbReference>
<accession>A0ABV1HFF6</accession>
<keyword evidence="3" id="KW-0813">Transport</keyword>
<dbReference type="Pfam" id="PF02386">
    <property type="entry name" value="TrkH"/>
    <property type="match status" value="1"/>
</dbReference>
<keyword evidence="5" id="KW-0997">Cell inner membrane</keyword>
<evidence type="ECO:0000256" key="8">
    <source>
        <dbReference type="ARBA" id="ARBA00022958"/>
    </source>
</evidence>
<dbReference type="Proteomes" id="UP001454489">
    <property type="component" value="Unassembled WGS sequence"/>
</dbReference>
<evidence type="ECO:0000256" key="10">
    <source>
        <dbReference type="ARBA" id="ARBA00023065"/>
    </source>
</evidence>
<reference evidence="13 14" key="1">
    <citation type="submission" date="2024-03" db="EMBL/GenBank/DDBJ databases">
        <title>Human intestinal bacterial collection.</title>
        <authorList>
            <person name="Pauvert C."/>
            <person name="Hitch T.C.A."/>
            <person name="Clavel T."/>
        </authorList>
    </citation>
    <scope>NUCLEOTIDE SEQUENCE [LARGE SCALE GENOMIC DNA]</scope>
    <source>
        <strain evidence="13 14">CLA-AA-H185</strain>
    </source>
</reference>
<evidence type="ECO:0000256" key="2">
    <source>
        <dbReference type="ARBA" id="ARBA00009137"/>
    </source>
</evidence>
<dbReference type="RefSeq" id="WP_353531121.1">
    <property type="nucleotide sequence ID" value="NZ_JBBMEX010000010.1"/>
</dbReference>
<evidence type="ECO:0000256" key="7">
    <source>
        <dbReference type="ARBA" id="ARBA00022692"/>
    </source>
</evidence>
<name>A0ABV1HFF6_9FIRM</name>
<organism evidence="13 14">
    <name type="scientific">Maccoyibacter intestinihominis</name>
    <dbReference type="NCBI Taxonomy" id="3133499"/>
    <lineage>
        <taxon>Bacteria</taxon>
        <taxon>Bacillati</taxon>
        <taxon>Bacillota</taxon>
        <taxon>Clostridia</taxon>
        <taxon>Lachnospirales</taxon>
        <taxon>Lachnospiraceae</taxon>
        <taxon>Maccoyibacter</taxon>
    </lineage>
</organism>
<feature type="transmembrane region" description="Helical" evidence="12">
    <location>
        <begin position="451"/>
        <end position="472"/>
    </location>
</feature>
<dbReference type="InterPro" id="IPR003445">
    <property type="entry name" value="Cat_transpt"/>
</dbReference>
<evidence type="ECO:0000256" key="9">
    <source>
        <dbReference type="ARBA" id="ARBA00022989"/>
    </source>
</evidence>
<feature type="transmembrane region" description="Helical" evidence="12">
    <location>
        <begin position="269"/>
        <end position="288"/>
    </location>
</feature>
<evidence type="ECO:0000256" key="1">
    <source>
        <dbReference type="ARBA" id="ARBA00004429"/>
    </source>
</evidence>
<dbReference type="PIRSF" id="PIRSF006247">
    <property type="entry name" value="TrkH"/>
    <property type="match status" value="1"/>
</dbReference>
<keyword evidence="10" id="KW-0406">Ion transport</keyword>
<feature type="transmembrane region" description="Helical" evidence="12">
    <location>
        <begin position="329"/>
        <end position="347"/>
    </location>
</feature>